<dbReference type="GO" id="GO:0019068">
    <property type="term" value="P:virion assembly"/>
    <property type="evidence" value="ECO:0007669"/>
    <property type="project" value="InterPro"/>
</dbReference>
<dbReference type="GO" id="GO:0005198">
    <property type="term" value="F:structural molecule activity"/>
    <property type="evidence" value="ECO:0007669"/>
    <property type="project" value="InterPro"/>
</dbReference>
<dbReference type="EMBL" id="UOGL01000575">
    <property type="protein sequence ID" value="VAX41664.1"/>
    <property type="molecule type" value="Genomic_DNA"/>
</dbReference>
<gene>
    <name evidence="2" type="ORF">MNBD_PLANCTO02-3032</name>
</gene>
<protein>
    <submittedName>
        <fullName evidence="2">Bacteriophage capsid protein</fullName>
    </submittedName>
</protein>
<evidence type="ECO:0000256" key="1">
    <source>
        <dbReference type="SAM" id="MobiDB-lite"/>
    </source>
</evidence>
<evidence type="ECO:0000313" key="2">
    <source>
        <dbReference type="EMBL" id="VAX41664.1"/>
    </source>
</evidence>
<feature type="region of interest" description="Disordered" evidence="1">
    <location>
        <begin position="434"/>
        <end position="455"/>
    </location>
</feature>
<sequence length="455" mass="51231">MLSYLIDKYTTAKLKARYQRIIQEQVIHLIESNAPQPVSEDPGNWLLMGDTKLNNTETERADIRTRARRLVNNNPHARNILNLLECYVVGPDTQLHHQMINSTDADAQKLTKQAASLWDDFLKENQRHFSYREYARRTWRDGECFLRFFHSADSTLAIRFVDPEAIAATTGFPDSHGILTEPDDVEKTTAYLLVNSMNGDVKEVIPAEEMIHTKIGVDSNQKRGVSRFASLLDSLDSFEQWLDIELQARKLQASIVLWRKVQGSPSQVSAVADSAQVSSINDSAGSVRRERFRPGTILTTSQGTELQFLQPGTNFSDAVPLGRTLLLCAAAGAGLPEFMVTADASNANFASTMIAEGPAVKMFQSEQTFFANQFQQIWKHVMTSAIGQGILPMDFFERVEIHWSFPQLVNRDRPKERTADVKLVNARVLSRAEVARRDNADPQTMRNEIQTEEAS</sequence>
<name>A0A3B1DYV2_9ZZZZ</name>
<proteinExistence type="predicted"/>
<dbReference type="Pfam" id="PF05136">
    <property type="entry name" value="Phage_portal_2"/>
    <property type="match status" value="1"/>
</dbReference>
<dbReference type="AlphaFoldDB" id="A0A3B1DYV2"/>
<accession>A0A3B1DYV2</accession>
<organism evidence="2">
    <name type="scientific">hydrothermal vent metagenome</name>
    <dbReference type="NCBI Taxonomy" id="652676"/>
    <lineage>
        <taxon>unclassified sequences</taxon>
        <taxon>metagenomes</taxon>
        <taxon>ecological metagenomes</taxon>
    </lineage>
</organism>
<dbReference type="InterPro" id="IPR006429">
    <property type="entry name" value="Phage_lambda_portal"/>
</dbReference>
<reference evidence="2" key="1">
    <citation type="submission" date="2018-06" db="EMBL/GenBank/DDBJ databases">
        <authorList>
            <person name="Zhirakovskaya E."/>
        </authorList>
    </citation>
    <scope>NUCLEOTIDE SEQUENCE</scope>
</reference>